<accession>A0AAV7RRX1</accession>
<comment type="caution">
    <text evidence="1">The sequence shown here is derived from an EMBL/GenBank/DDBJ whole genome shotgun (WGS) entry which is preliminary data.</text>
</comment>
<dbReference type="AlphaFoldDB" id="A0AAV7RRX1"/>
<sequence>MSVDSRSYAAMDRILQEIAVVGRRLEAVDSKITDLSMASTSIRANIASFQDRVTDLDHRLTNVEGQLATLPE</sequence>
<evidence type="ECO:0000313" key="1">
    <source>
        <dbReference type="EMBL" id="KAJ1154255.1"/>
    </source>
</evidence>
<organism evidence="1 2">
    <name type="scientific">Pleurodeles waltl</name>
    <name type="common">Iberian ribbed newt</name>
    <dbReference type="NCBI Taxonomy" id="8319"/>
    <lineage>
        <taxon>Eukaryota</taxon>
        <taxon>Metazoa</taxon>
        <taxon>Chordata</taxon>
        <taxon>Craniata</taxon>
        <taxon>Vertebrata</taxon>
        <taxon>Euteleostomi</taxon>
        <taxon>Amphibia</taxon>
        <taxon>Batrachia</taxon>
        <taxon>Caudata</taxon>
        <taxon>Salamandroidea</taxon>
        <taxon>Salamandridae</taxon>
        <taxon>Pleurodelinae</taxon>
        <taxon>Pleurodeles</taxon>
    </lineage>
</organism>
<gene>
    <name evidence="1" type="ORF">NDU88_007009</name>
</gene>
<protein>
    <submittedName>
        <fullName evidence="1">Uncharacterized protein</fullName>
    </submittedName>
</protein>
<proteinExistence type="predicted"/>
<dbReference type="EMBL" id="JANPWB010000009">
    <property type="protein sequence ID" value="KAJ1154255.1"/>
    <property type="molecule type" value="Genomic_DNA"/>
</dbReference>
<evidence type="ECO:0000313" key="2">
    <source>
        <dbReference type="Proteomes" id="UP001066276"/>
    </source>
</evidence>
<keyword evidence="2" id="KW-1185">Reference proteome</keyword>
<dbReference type="Proteomes" id="UP001066276">
    <property type="component" value="Chromosome 5"/>
</dbReference>
<reference evidence="1" key="1">
    <citation type="journal article" date="2022" name="bioRxiv">
        <title>Sequencing and chromosome-scale assembly of the giantPleurodeles waltlgenome.</title>
        <authorList>
            <person name="Brown T."/>
            <person name="Elewa A."/>
            <person name="Iarovenko S."/>
            <person name="Subramanian E."/>
            <person name="Araus A.J."/>
            <person name="Petzold A."/>
            <person name="Susuki M."/>
            <person name="Suzuki K.-i.T."/>
            <person name="Hayashi T."/>
            <person name="Toyoda A."/>
            <person name="Oliveira C."/>
            <person name="Osipova E."/>
            <person name="Leigh N.D."/>
            <person name="Simon A."/>
            <person name="Yun M.H."/>
        </authorList>
    </citation>
    <scope>NUCLEOTIDE SEQUENCE</scope>
    <source>
        <strain evidence="1">20211129_DDA</strain>
        <tissue evidence="1">Liver</tissue>
    </source>
</reference>
<name>A0AAV7RRX1_PLEWA</name>
<dbReference type="Gene3D" id="1.20.5.340">
    <property type="match status" value="1"/>
</dbReference>